<feature type="compositionally biased region" description="Acidic residues" evidence="2">
    <location>
        <begin position="75"/>
        <end position="97"/>
    </location>
</feature>
<evidence type="ECO:0000313" key="4">
    <source>
        <dbReference type="EMBL" id="CAD9964678.1"/>
    </source>
</evidence>
<evidence type="ECO:0000256" key="3">
    <source>
        <dbReference type="SAM" id="Phobius"/>
    </source>
</evidence>
<sequence length="299" mass="34439">MCDNCEEECGDGQECYSECGKMCNLYGNMEENGLVDATDYIECQEAELPEDDGERRRLLQQLRRARKKQQRKVEEGDEEEGEEEDMDEEEEDEEEEQQYFIGPKCSDSGKTIELSLFYDENCWQPIEEMGLGVFLDGELSYYFMQHTFRANDAVCLTCAEDDENANQNDEEDADEVNEMCENLYDASAKCETPNGITAGFMQTKMEDGEYENQVETEFLTCAFINSLVWNSYTETGEIDFLHDQDVYVRHLTQPQGIALGLISLWFLGLVALMRYFQKKIAAVKDKKVDVKADNRAIWA</sequence>
<evidence type="ECO:0000256" key="1">
    <source>
        <dbReference type="SAM" id="Coils"/>
    </source>
</evidence>
<evidence type="ECO:0000256" key="2">
    <source>
        <dbReference type="SAM" id="MobiDB-lite"/>
    </source>
</evidence>
<keyword evidence="3" id="KW-0812">Transmembrane</keyword>
<reference evidence="4" key="1">
    <citation type="submission" date="2021-01" db="EMBL/GenBank/DDBJ databases">
        <authorList>
            <person name="Corre E."/>
            <person name="Pelletier E."/>
            <person name="Niang G."/>
            <person name="Scheremetjew M."/>
            <person name="Finn R."/>
            <person name="Kale V."/>
            <person name="Holt S."/>
            <person name="Cochrane G."/>
            <person name="Meng A."/>
            <person name="Brown T."/>
            <person name="Cohen L."/>
        </authorList>
    </citation>
    <scope>NUCLEOTIDE SEQUENCE</scope>
    <source>
        <strain evidence="4">CCMP125</strain>
    </source>
</reference>
<gene>
    <name evidence="4" type="ORF">APAL1065_LOCUS11493</name>
</gene>
<keyword evidence="3" id="KW-0472">Membrane</keyword>
<keyword evidence="3" id="KW-1133">Transmembrane helix</keyword>
<feature type="coiled-coil region" evidence="1">
    <location>
        <begin position="159"/>
        <end position="186"/>
    </location>
</feature>
<dbReference type="EMBL" id="HBHT01017241">
    <property type="protein sequence ID" value="CAD9964678.1"/>
    <property type="molecule type" value="Transcribed_RNA"/>
</dbReference>
<organism evidence="4">
    <name type="scientific">Entomoneis paludosa</name>
    <dbReference type="NCBI Taxonomy" id="265537"/>
    <lineage>
        <taxon>Eukaryota</taxon>
        <taxon>Sar</taxon>
        <taxon>Stramenopiles</taxon>
        <taxon>Ochrophyta</taxon>
        <taxon>Bacillariophyta</taxon>
        <taxon>Bacillariophyceae</taxon>
        <taxon>Bacillariophycidae</taxon>
        <taxon>Entomoneidaceae</taxon>
        <taxon>Entomoneis</taxon>
    </lineage>
</organism>
<feature type="region of interest" description="Disordered" evidence="2">
    <location>
        <begin position="65"/>
        <end position="106"/>
    </location>
</feature>
<name>A0A7S3DPH3_9STRA</name>
<feature type="transmembrane region" description="Helical" evidence="3">
    <location>
        <begin position="257"/>
        <end position="276"/>
    </location>
</feature>
<accession>A0A7S3DPH3</accession>
<protein>
    <submittedName>
        <fullName evidence="4">Uncharacterized protein</fullName>
    </submittedName>
</protein>
<keyword evidence="1" id="KW-0175">Coiled coil</keyword>
<proteinExistence type="predicted"/>
<dbReference type="AlphaFoldDB" id="A0A7S3DPH3"/>